<accession>A0ABM1XU69</accession>
<reference evidence="2" key="2">
    <citation type="submission" date="2025-05" db="UniProtKB">
        <authorList>
            <consortium name="EnsemblMetazoa"/>
        </authorList>
    </citation>
    <scope>IDENTIFICATION</scope>
    <source>
        <strain evidence="2">Foshan</strain>
    </source>
</reference>
<dbReference type="RefSeq" id="XP_019543557.2">
    <property type="nucleotide sequence ID" value="XM_019688012.3"/>
</dbReference>
<feature type="signal peptide" evidence="1">
    <location>
        <begin position="1"/>
        <end position="19"/>
    </location>
</feature>
<proteinExistence type="predicted"/>
<keyword evidence="1" id="KW-0732">Signal</keyword>
<sequence length="284" mass="31378">MIVAIILSQLVLVIPVVFTNPEIATPTNGFNGYNYPKPSIPFNPGYAYPTPSCPLTLPSTSYVTVPVTETSILLTTLPPLTVTLPRLTEYFTETQHRISTTTFINYLTATTTEFQIQPTTVTAYITSTYCAPKTYLPPAPPQNTYLPAVTTPPPPPPPPQNTYLPANPPQRYFNVENTTPNTFLHSFGFAQAGPIKRMANDIDGSSLEFDDEYTRQRQTLEPSQANFAEPPTQQQQLPAINIIYFNGGETNPNQSNDTVAAGPPTDLMNWLLCRFNLANRTCLN</sequence>
<organism evidence="2 3">
    <name type="scientific">Aedes albopictus</name>
    <name type="common">Asian tiger mosquito</name>
    <name type="synonym">Stegomyia albopicta</name>
    <dbReference type="NCBI Taxonomy" id="7160"/>
    <lineage>
        <taxon>Eukaryota</taxon>
        <taxon>Metazoa</taxon>
        <taxon>Ecdysozoa</taxon>
        <taxon>Arthropoda</taxon>
        <taxon>Hexapoda</taxon>
        <taxon>Insecta</taxon>
        <taxon>Pterygota</taxon>
        <taxon>Neoptera</taxon>
        <taxon>Endopterygota</taxon>
        <taxon>Diptera</taxon>
        <taxon>Nematocera</taxon>
        <taxon>Culicoidea</taxon>
        <taxon>Culicidae</taxon>
        <taxon>Culicinae</taxon>
        <taxon>Aedini</taxon>
        <taxon>Aedes</taxon>
        <taxon>Stegomyia</taxon>
    </lineage>
</organism>
<evidence type="ECO:0000313" key="2">
    <source>
        <dbReference type="EnsemblMetazoa" id="AALFPA23_002902.P2978"/>
    </source>
</evidence>
<dbReference type="Proteomes" id="UP000069940">
    <property type="component" value="Unassembled WGS sequence"/>
</dbReference>
<name>A0ABM1XU69_AEDAL</name>
<dbReference type="EnsemblMetazoa" id="AALFPA23_002902.R2978">
    <property type="protein sequence ID" value="AALFPA23_002902.P2978"/>
    <property type="gene ID" value="AALFPA23_002902"/>
</dbReference>
<evidence type="ECO:0000256" key="1">
    <source>
        <dbReference type="SAM" id="SignalP"/>
    </source>
</evidence>
<dbReference type="GeneID" id="109414215"/>
<reference evidence="3" key="1">
    <citation type="journal article" date="2015" name="Proc. Natl. Acad. Sci. U.S.A.">
        <title>Genome sequence of the Asian Tiger mosquito, Aedes albopictus, reveals insights into its biology, genetics, and evolution.</title>
        <authorList>
            <person name="Chen X.G."/>
            <person name="Jiang X."/>
            <person name="Gu J."/>
            <person name="Xu M."/>
            <person name="Wu Y."/>
            <person name="Deng Y."/>
            <person name="Zhang C."/>
            <person name="Bonizzoni M."/>
            <person name="Dermauw W."/>
            <person name="Vontas J."/>
            <person name="Armbruster P."/>
            <person name="Huang X."/>
            <person name="Yang Y."/>
            <person name="Zhang H."/>
            <person name="He W."/>
            <person name="Peng H."/>
            <person name="Liu Y."/>
            <person name="Wu K."/>
            <person name="Chen J."/>
            <person name="Lirakis M."/>
            <person name="Topalis P."/>
            <person name="Van Leeuwen T."/>
            <person name="Hall A.B."/>
            <person name="Jiang X."/>
            <person name="Thorpe C."/>
            <person name="Mueller R.L."/>
            <person name="Sun C."/>
            <person name="Waterhouse R.M."/>
            <person name="Yan G."/>
            <person name="Tu Z.J."/>
            <person name="Fang X."/>
            <person name="James A.A."/>
        </authorList>
    </citation>
    <scope>NUCLEOTIDE SEQUENCE [LARGE SCALE GENOMIC DNA]</scope>
    <source>
        <strain evidence="3">Foshan</strain>
    </source>
</reference>
<feature type="chain" id="PRO_5045429057" evidence="1">
    <location>
        <begin position="20"/>
        <end position="284"/>
    </location>
</feature>
<protein>
    <submittedName>
        <fullName evidence="2">Uncharacterized protein</fullName>
    </submittedName>
</protein>
<keyword evidence="3" id="KW-1185">Reference proteome</keyword>
<evidence type="ECO:0000313" key="3">
    <source>
        <dbReference type="Proteomes" id="UP000069940"/>
    </source>
</evidence>